<dbReference type="PANTHER" id="PTHR34203">
    <property type="entry name" value="METHYLTRANSFERASE, FKBM FAMILY PROTEIN"/>
    <property type="match status" value="1"/>
</dbReference>
<dbReference type="Gene3D" id="3.40.50.2000">
    <property type="entry name" value="Glycogen Phosphorylase B"/>
    <property type="match status" value="2"/>
</dbReference>
<keyword evidence="1" id="KW-0175">Coiled coil</keyword>
<dbReference type="Pfam" id="PF13692">
    <property type="entry name" value="Glyco_trans_1_4"/>
    <property type="match status" value="1"/>
</dbReference>
<dbReference type="GO" id="GO:0008168">
    <property type="term" value="F:methyltransferase activity"/>
    <property type="evidence" value="ECO:0007669"/>
    <property type="project" value="UniProtKB-KW"/>
</dbReference>
<gene>
    <name evidence="5" type="ORF">M8T91_08500</name>
</gene>
<evidence type="ECO:0000259" key="4">
    <source>
        <dbReference type="Pfam" id="PF13524"/>
    </source>
</evidence>
<dbReference type="CDD" id="cd02440">
    <property type="entry name" value="AdoMet_MTases"/>
    <property type="match status" value="1"/>
</dbReference>
<dbReference type="GO" id="GO:0032259">
    <property type="term" value="P:methylation"/>
    <property type="evidence" value="ECO:0007669"/>
    <property type="project" value="UniProtKB-KW"/>
</dbReference>
<reference evidence="5 6" key="1">
    <citation type="submission" date="2022-05" db="EMBL/GenBank/DDBJ databases">
        <title>Microbulbifer sp. nov., isolated from sponge.</title>
        <authorList>
            <person name="Gao L."/>
        </authorList>
    </citation>
    <scope>NUCLEOTIDE SEQUENCE [LARGE SCALE GENOMIC DNA]</scope>
    <source>
        <strain evidence="5 6">MI-G</strain>
    </source>
</reference>
<dbReference type="InterPro" id="IPR006342">
    <property type="entry name" value="FkbM_mtfrase"/>
</dbReference>
<dbReference type="CDD" id="cd03801">
    <property type="entry name" value="GT4_PimA-like"/>
    <property type="match status" value="1"/>
</dbReference>
<dbReference type="InterPro" id="IPR052514">
    <property type="entry name" value="SAM-dependent_MTase"/>
</dbReference>
<evidence type="ECO:0000256" key="2">
    <source>
        <dbReference type="SAM" id="MobiDB-lite"/>
    </source>
</evidence>
<feature type="domain" description="Spore protein YkvP/CgeB glycosyl transferase-like" evidence="4">
    <location>
        <begin position="729"/>
        <end position="838"/>
    </location>
</feature>
<keyword evidence="5" id="KW-0808">Transferase</keyword>
<feature type="domain" description="Methyltransferase FkbM" evidence="3">
    <location>
        <begin position="57"/>
        <end position="209"/>
    </location>
</feature>
<protein>
    <submittedName>
        <fullName evidence="5">FkbM family methyltransferase</fullName>
    </submittedName>
</protein>
<evidence type="ECO:0000313" key="5">
    <source>
        <dbReference type="EMBL" id="WKD51445.1"/>
    </source>
</evidence>
<dbReference type="InterPro" id="IPR029063">
    <property type="entry name" value="SAM-dependent_MTases_sf"/>
</dbReference>
<feature type="region of interest" description="Disordered" evidence="2">
    <location>
        <begin position="498"/>
        <end position="517"/>
    </location>
</feature>
<keyword evidence="5" id="KW-0489">Methyltransferase</keyword>
<dbReference type="PANTHER" id="PTHR34203:SF15">
    <property type="entry name" value="SLL1173 PROTEIN"/>
    <property type="match status" value="1"/>
</dbReference>
<dbReference type="EMBL" id="CP098023">
    <property type="protein sequence ID" value="WKD51445.1"/>
    <property type="molecule type" value="Genomic_DNA"/>
</dbReference>
<evidence type="ECO:0000256" key="1">
    <source>
        <dbReference type="SAM" id="Coils"/>
    </source>
</evidence>
<dbReference type="Pfam" id="PF05050">
    <property type="entry name" value="Methyltransf_21"/>
    <property type="match status" value="1"/>
</dbReference>
<dbReference type="SUPFAM" id="SSF53335">
    <property type="entry name" value="S-adenosyl-L-methionine-dependent methyltransferases"/>
    <property type="match status" value="1"/>
</dbReference>
<dbReference type="InterPro" id="IPR055259">
    <property type="entry name" value="YkvP/CgeB_Glyco_trans-like"/>
</dbReference>
<dbReference type="Proteomes" id="UP001321520">
    <property type="component" value="Chromosome"/>
</dbReference>
<dbReference type="SUPFAM" id="SSF53756">
    <property type="entry name" value="UDP-Glycosyltransferase/glycogen phosphorylase"/>
    <property type="match status" value="1"/>
</dbReference>
<accession>A0ABY9EFZ7</accession>
<dbReference type="NCBIfam" id="TIGR01444">
    <property type="entry name" value="fkbM_fam"/>
    <property type="match status" value="1"/>
</dbReference>
<proteinExistence type="predicted"/>
<dbReference type="RefSeq" id="WP_301418727.1">
    <property type="nucleotide sequence ID" value="NZ_CP098023.1"/>
</dbReference>
<evidence type="ECO:0000313" key="6">
    <source>
        <dbReference type="Proteomes" id="UP001321520"/>
    </source>
</evidence>
<dbReference type="Pfam" id="PF13524">
    <property type="entry name" value="Glyco_trans_1_2"/>
    <property type="match status" value="1"/>
</dbReference>
<keyword evidence="6" id="KW-1185">Reference proteome</keyword>
<sequence length="1600" mass="184740">MSYFKEIVVDNSKYGIFLPNKDTDYIQKKIFTEGLPYELEMLRGMASYMSPGDLVLDVGANVGNHTLYLAKIAGCQVLSFEPNESLCNAINNSLVYNKLNSKVVVHCVGVGSKPGKAHFKQFDENNLGGQSLVIGNELEDSIQVIRLDGLDLDQHISAIKVDVEGMELEVLEGAVEIIKRDLPNLYIECQTEQKFNEIHTWLSQYGYIYWHTYNATPTHLFLKATSVNIKDISDHLVKNVSYSEYYLKKQIKDLKFSLNKANEKYRGATKNIQLLKEKSKKNITSKKIRDKEHRLMEDMLEMLQNEISGFSEQLKLKNEEISQLDRCFSLAQKEKDQLDERLRLIQEDKFRLDTRLRLVEEERSWLYSQLKLVEEEKSRLDSEINLVQTEKLKLDAQLKLVQEERDIFNTRLGLLKKQKKQLAEGNVALAARLNTANLKYRTVTSQFLEIRQTRSFRFALYFSRLGKLMKRVVWSPIRLFRKLLQFVQQCGTCKSSQFETKRRNDDGPPSPKPASSKAINNLIEGQVKKQRIACIMDEFTYSSYSPECDLYALTPDAWQTELEDCKPQILFVESAWRGKDGLWGNKVGHTSQEVKGIVRWCQEQKIPTVFWNKEDPVHFGTFLNTARIFDFVFTTDIDCISRYKSILCHGKVYYLPFACQPKIHNPIEQFNRKDAFCFAGSYYAHYPERMRDLSNFSKYLTKYKPLEIYDRNHGEDHPDYKFPSIFDPYIIGSLPFEKINMAYKGYRYAINLNSIKQSQTMFARRVYELLASNTITVSNYSRGIRLMLGNLVITGDDGVELVQRIESLVSCDLAWRKFRLAGLRKVMLEHTYQDRLAYVTAKVNEEPLPNILPSVLVVGYANDDKQLYCLVTQFKTQNYSNKQLIVVVSQHVQVSNLVPNTSIEIIPIVDAKKSKLADYTGKFAWLAGMAADDYYGHNYLTDLVLSTRYSDADAIGKYAHYAWGRLGLKPSNLEAEYKLVNSIPFRAAIIRSQCIVNMSLYKFARILQTNKTEKLTVFSSDRFNYCRSGMIESADQVTIANMVDDLPKLDAGVKLSQLLLKAESVAPEKRCADDAPVISGSEFASYFKQKSDKNYQSKVVGDNWRLESTLQDGKHDYLYAAKYITPCELGYHRKAKFYLDVALGLNIQMVLFFFDKEKKRVGAEIRQANRNHEVEIPKEVKFIRFSIRIYGNGAADIRGLVLGHRKTHPIEVMGRNKYLLLTNHYPSYDDLYRNGFVHSRVKAYKECGINVDVFRMRKDEQVSFHEFQDVDIVTGCQQALHTMLIAGDYEHILVHFLDVDMWDVLKSYIEHIKVTVWVHGSEIHPWYRRKSNFENLDQEKKGRELSELRMDFWRYLLKSMPSNLKLIFVSKIFSEQVMEDLGFRLPERQYAIVHNPIDTDLFKYLPKPTLQRKKILSIRPFTSKIYANDLCVKAIIILSKKPFFKDLEICIIGKGRLFEQTVQPLKKYSNVLLKQKFLTREEIAEIHKEYGIFLCASRMDTQGVSRDEAMSSGLVPVTNHIAAIPEFVSEEDGMLAPAEDAQALAESIALLVEDANRFERISANAAARVRKQSCKSLIIEQEIKQFINQQEMIDSVSMMK</sequence>
<feature type="coiled-coil region" evidence="1">
    <location>
        <begin position="251"/>
        <end position="390"/>
    </location>
</feature>
<dbReference type="Gene3D" id="3.40.50.150">
    <property type="entry name" value="Vaccinia Virus protein VP39"/>
    <property type="match status" value="1"/>
</dbReference>
<name>A0ABY9EFZ7_9GAMM</name>
<organism evidence="5 6">
    <name type="scientific">Microbulbifer spongiae</name>
    <dbReference type="NCBI Taxonomy" id="2944933"/>
    <lineage>
        <taxon>Bacteria</taxon>
        <taxon>Pseudomonadati</taxon>
        <taxon>Pseudomonadota</taxon>
        <taxon>Gammaproteobacteria</taxon>
        <taxon>Cellvibrionales</taxon>
        <taxon>Microbulbiferaceae</taxon>
        <taxon>Microbulbifer</taxon>
    </lineage>
</organism>
<evidence type="ECO:0000259" key="3">
    <source>
        <dbReference type="Pfam" id="PF05050"/>
    </source>
</evidence>